<gene>
    <name evidence="1" type="ORF">SAMN05421541_106149</name>
</gene>
<dbReference type="SUPFAM" id="SSF52540">
    <property type="entry name" value="P-loop containing nucleoside triphosphate hydrolases"/>
    <property type="match status" value="1"/>
</dbReference>
<proteinExistence type="predicted"/>
<dbReference type="AlphaFoldDB" id="A0A1I2G1J2"/>
<dbReference type="RefSeq" id="WP_093615056.1">
    <property type="nucleotide sequence ID" value="NZ_BOMT01000023.1"/>
</dbReference>
<dbReference type="Proteomes" id="UP000199645">
    <property type="component" value="Unassembled WGS sequence"/>
</dbReference>
<accession>A0A1I2G1J2</accession>
<keyword evidence="2" id="KW-1185">Reference proteome</keyword>
<organism evidence="1 2">
    <name type="scientific">Actinoplanes philippinensis</name>
    <dbReference type="NCBI Taxonomy" id="35752"/>
    <lineage>
        <taxon>Bacteria</taxon>
        <taxon>Bacillati</taxon>
        <taxon>Actinomycetota</taxon>
        <taxon>Actinomycetes</taxon>
        <taxon>Micromonosporales</taxon>
        <taxon>Micromonosporaceae</taxon>
        <taxon>Actinoplanes</taxon>
    </lineage>
</organism>
<dbReference type="GO" id="GO:0016301">
    <property type="term" value="F:kinase activity"/>
    <property type="evidence" value="ECO:0007669"/>
    <property type="project" value="UniProtKB-KW"/>
</dbReference>
<evidence type="ECO:0000313" key="1">
    <source>
        <dbReference type="EMBL" id="SFF11554.1"/>
    </source>
</evidence>
<dbReference type="EMBL" id="FONV01000006">
    <property type="protein sequence ID" value="SFF11554.1"/>
    <property type="molecule type" value="Genomic_DNA"/>
</dbReference>
<keyword evidence="1" id="KW-0418">Kinase</keyword>
<dbReference type="Gene3D" id="3.40.50.300">
    <property type="entry name" value="P-loop containing nucleotide triphosphate hydrolases"/>
    <property type="match status" value="1"/>
</dbReference>
<evidence type="ECO:0000313" key="2">
    <source>
        <dbReference type="Proteomes" id="UP000199645"/>
    </source>
</evidence>
<protein>
    <submittedName>
        <fullName evidence="1">Uridine kinase</fullName>
    </submittedName>
</protein>
<keyword evidence="1" id="KW-0808">Transferase</keyword>
<reference evidence="1 2" key="1">
    <citation type="submission" date="2016-10" db="EMBL/GenBank/DDBJ databases">
        <authorList>
            <person name="de Groot N.N."/>
        </authorList>
    </citation>
    <scope>NUCLEOTIDE SEQUENCE [LARGE SCALE GENOMIC DNA]</scope>
    <source>
        <strain evidence="1 2">DSM 43019</strain>
    </source>
</reference>
<dbReference type="STRING" id="35752.SAMN05421541_106149"/>
<dbReference type="OrthoDB" id="3237545at2"/>
<dbReference type="InterPro" id="IPR027417">
    <property type="entry name" value="P-loop_NTPase"/>
</dbReference>
<name>A0A1I2G1J2_9ACTN</name>
<sequence>MGVDVVGEVAAAVTAREPVNGIRIVGVDGPSGSGKSHLARGLAAALRAPIIEIDDFVSWDDFAGWWPRFDTQVLAPLLRGEDAHYQARDWTDWYGSTIGEWRTQPWAPTVVLEGVTCTRRETIGRLTYAIWVDAPAPLRLARGLARDGSLAGAEQLWRRWMAQEADFFAADGARDRADLVIDTSEHG</sequence>